<dbReference type="AlphaFoldDB" id="A0AAV0VPT2"/>
<dbReference type="InterPro" id="IPR012337">
    <property type="entry name" value="RNaseH-like_sf"/>
</dbReference>
<organism evidence="2 3">
    <name type="scientific">Macrosiphum euphorbiae</name>
    <name type="common">potato aphid</name>
    <dbReference type="NCBI Taxonomy" id="13131"/>
    <lineage>
        <taxon>Eukaryota</taxon>
        <taxon>Metazoa</taxon>
        <taxon>Ecdysozoa</taxon>
        <taxon>Arthropoda</taxon>
        <taxon>Hexapoda</taxon>
        <taxon>Insecta</taxon>
        <taxon>Pterygota</taxon>
        <taxon>Neoptera</taxon>
        <taxon>Paraneoptera</taxon>
        <taxon>Hemiptera</taxon>
        <taxon>Sternorrhyncha</taxon>
        <taxon>Aphidomorpha</taxon>
        <taxon>Aphidoidea</taxon>
        <taxon>Aphididae</taxon>
        <taxon>Macrosiphini</taxon>
        <taxon>Macrosiphum</taxon>
    </lineage>
</organism>
<proteinExistence type="predicted"/>
<accession>A0AAV0VPT2</accession>
<name>A0AAV0VPT2_9HEMI</name>
<dbReference type="EMBL" id="CARXXK010000001">
    <property type="protein sequence ID" value="CAI6346269.1"/>
    <property type="molecule type" value="Genomic_DNA"/>
</dbReference>
<dbReference type="Pfam" id="PF05699">
    <property type="entry name" value="Dimer_Tnp_hAT"/>
    <property type="match status" value="1"/>
</dbReference>
<dbReference type="PANTHER" id="PTHR46289:SF14">
    <property type="entry name" value="DUF4371 DOMAIN-CONTAINING PROTEIN"/>
    <property type="match status" value="1"/>
</dbReference>
<sequence length="137" mass="15581">MSSEERNSFQKLLELYSPLVNHDVSTATAEFKLWKTKLSRTHSVLKTSIDALALCDKKIFPNVHYLLKILCTLPVSTATPERTFSTLKRLKTYLRNSMGQKRLNGLSMLSVHRTIQVTPDEVIDAMALSSRKFNLVL</sequence>
<dbReference type="InterPro" id="IPR008906">
    <property type="entry name" value="HATC_C_dom"/>
</dbReference>
<dbReference type="Proteomes" id="UP001160148">
    <property type="component" value="Unassembled WGS sequence"/>
</dbReference>
<keyword evidence="3" id="KW-1185">Reference proteome</keyword>
<reference evidence="2 3" key="1">
    <citation type="submission" date="2023-01" db="EMBL/GenBank/DDBJ databases">
        <authorList>
            <person name="Whitehead M."/>
        </authorList>
    </citation>
    <scope>NUCLEOTIDE SEQUENCE [LARGE SCALE GENOMIC DNA]</scope>
</reference>
<evidence type="ECO:0000313" key="3">
    <source>
        <dbReference type="Proteomes" id="UP001160148"/>
    </source>
</evidence>
<evidence type="ECO:0000313" key="2">
    <source>
        <dbReference type="EMBL" id="CAI6346269.1"/>
    </source>
</evidence>
<evidence type="ECO:0000259" key="1">
    <source>
        <dbReference type="Pfam" id="PF05699"/>
    </source>
</evidence>
<comment type="caution">
    <text evidence="2">The sequence shown here is derived from an EMBL/GenBank/DDBJ whole genome shotgun (WGS) entry which is preliminary data.</text>
</comment>
<dbReference type="InterPro" id="IPR052958">
    <property type="entry name" value="IFN-induced_PKR_regulator"/>
</dbReference>
<gene>
    <name evidence="2" type="ORF">MEUPH1_LOCUS3195</name>
</gene>
<dbReference type="PANTHER" id="PTHR46289">
    <property type="entry name" value="52 KDA REPRESSOR OF THE INHIBITOR OF THE PROTEIN KINASE-LIKE PROTEIN-RELATED"/>
    <property type="match status" value="1"/>
</dbReference>
<feature type="domain" description="HAT C-terminal dimerisation" evidence="1">
    <location>
        <begin position="57"/>
        <end position="113"/>
    </location>
</feature>
<dbReference type="SUPFAM" id="SSF53098">
    <property type="entry name" value="Ribonuclease H-like"/>
    <property type="match status" value="1"/>
</dbReference>
<protein>
    <recommendedName>
        <fullName evidence="1">HAT C-terminal dimerisation domain-containing protein</fullName>
    </recommendedName>
</protein>
<dbReference type="GO" id="GO:0046983">
    <property type="term" value="F:protein dimerization activity"/>
    <property type="evidence" value="ECO:0007669"/>
    <property type="project" value="InterPro"/>
</dbReference>